<dbReference type="PANTHER" id="PTHR32182">
    <property type="entry name" value="DNA REPLICATION AND REPAIR PROTEIN RECF"/>
    <property type="match status" value="1"/>
</dbReference>
<dbReference type="EMBL" id="LJPM01000665">
    <property type="protein sequence ID" value="KPW06249.1"/>
    <property type="molecule type" value="Genomic_DNA"/>
</dbReference>
<name>A0A0P9IUD4_PSESX</name>
<dbReference type="SUPFAM" id="SSF52540">
    <property type="entry name" value="P-loop containing nucleoside triphosphate hydrolases"/>
    <property type="match status" value="1"/>
</dbReference>
<dbReference type="AlphaFoldDB" id="A0A0P9IUD4"/>
<accession>A0A0P9IUD4</accession>
<dbReference type="InterPro" id="IPR027417">
    <property type="entry name" value="P-loop_NTPase"/>
</dbReference>
<evidence type="ECO:0000313" key="3">
    <source>
        <dbReference type="Proteomes" id="UP000050297"/>
    </source>
</evidence>
<sequence>MCSGPIPSGTFMEIKSFKLVNVGRFSDLEVALAPTENHASKVTVLVGNNGAGKTTLLESLSTLLTWLIARIRSERGAGKKVALERIKNNADFSEVSILLSESFPFADRAQFGWQLSSVRPGRKVESRTNLIHLALLADGYRTLLTDSGATSLPLIAYYPAERSVVDIPLEAPFRPPYRQLDGYEDALSRGVDFRQFFEWFRDREDRENENGVSSDTLMRAQQKHGPDSIEYEVLLRLNESSRDRELTAVRSAIYAFMPAFANLRVRRQPQAHMTIDKHGETLNVLQLSQGEKSMMALVGDIARRLAMMNPALENPLQGNGIVLIDEVDLHLHPKWQRSLIAQLTTTFPNCQFLLTTHSPLVISDSKDVLVYVMDDGELREQDSLYGLDANQVLSSVMDTGIRNEAVQTCLDEMQHFLIRGELDEARTLYGVLADQLPADHIELARASLLIRKLEIRREKD</sequence>
<reference evidence="2 3" key="1">
    <citation type="submission" date="2015-09" db="EMBL/GenBank/DDBJ databases">
        <title>Genome announcement of multiple Pseudomonas syringae strains.</title>
        <authorList>
            <person name="Thakur S."/>
            <person name="Wang P.W."/>
            <person name="Gong Y."/>
            <person name="Weir B.S."/>
            <person name="Guttman D.S."/>
        </authorList>
    </citation>
    <scope>NUCLEOTIDE SEQUENCE [LARGE SCALE GENOMIC DNA]</scope>
    <source>
        <strain evidence="2 3">ICMP2802</strain>
    </source>
</reference>
<dbReference type="GO" id="GO:0016887">
    <property type="term" value="F:ATP hydrolysis activity"/>
    <property type="evidence" value="ECO:0007669"/>
    <property type="project" value="InterPro"/>
</dbReference>
<dbReference type="InterPro" id="IPR038729">
    <property type="entry name" value="Rad50/SbcC_AAA"/>
</dbReference>
<comment type="caution">
    <text evidence="2">The sequence shown here is derived from an EMBL/GenBank/DDBJ whole genome shotgun (WGS) entry which is preliminary data.</text>
</comment>
<dbReference type="Pfam" id="PF13304">
    <property type="entry name" value="AAA_21"/>
    <property type="match status" value="1"/>
</dbReference>
<dbReference type="GO" id="GO:0006302">
    <property type="term" value="P:double-strand break repair"/>
    <property type="evidence" value="ECO:0007669"/>
    <property type="project" value="InterPro"/>
</dbReference>
<dbReference type="Proteomes" id="UP000050297">
    <property type="component" value="Unassembled WGS sequence"/>
</dbReference>
<evidence type="ECO:0000259" key="1">
    <source>
        <dbReference type="SMART" id="SM00382"/>
    </source>
</evidence>
<dbReference type="GO" id="GO:0000731">
    <property type="term" value="P:DNA synthesis involved in DNA repair"/>
    <property type="evidence" value="ECO:0007669"/>
    <property type="project" value="TreeGrafter"/>
</dbReference>
<dbReference type="Pfam" id="PF13476">
    <property type="entry name" value="AAA_23"/>
    <property type="match status" value="1"/>
</dbReference>
<gene>
    <name evidence="2" type="ORF">ALO91_05443</name>
</gene>
<dbReference type="InterPro" id="IPR003959">
    <property type="entry name" value="ATPase_AAA_core"/>
</dbReference>
<dbReference type="PANTHER" id="PTHR32182:SF23">
    <property type="entry name" value="ATP BINDING PROTEIN"/>
    <property type="match status" value="1"/>
</dbReference>
<dbReference type="CDD" id="cd00267">
    <property type="entry name" value="ABC_ATPase"/>
    <property type="match status" value="1"/>
</dbReference>
<dbReference type="PATRIC" id="fig|199198.5.peg.4527"/>
<dbReference type="SMART" id="SM00382">
    <property type="entry name" value="AAA"/>
    <property type="match status" value="1"/>
</dbReference>
<feature type="domain" description="AAA+ ATPase" evidence="1">
    <location>
        <begin position="39"/>
        <end position="377"/>
    </location>
</feature>
<evidence type="ECO:0000313" key="2">
    <source>
        <dbReference type="EMBL" id="KPW06249.1"/>
    </source>
</evidence>
<dbReference type="GO" id="GO:0005524">
    <property type="term" value="F:ATP binding"/>
    <property type="evidence" value="ECO:0007669"/>
    <property type="project" value="InterPro"/>
</dbReference>
<dbReference type="InterPro" id="IPR003593">
    <property type="entry name" value="AAA+_ATPase"/>
</dbReference>
<organism evidence="2 3">
    <name type="scientific">Pseudomonas syringae pv. aceris</name>
    <dbReference type="NCBI Taxonomy" id="199198"/>
    <lineage>
        <taxon>Bacteria</taxon>
        <taxon>Pseudomonadati</taxon>
        <taxon>Pseudomonadota</taxon>
        <taxon>Gammaproteobacteria</taxon>
        <taxon>Pseudomonadales</taxon>
        <taxon>Pseudomonadaceae</taxon>
        <taxon>Pseudomonas</taxon>
        <taxon>Pseudomonas syringae</taxon>
    </lineage>
</organism>
<dbReference type="Gene3D" id="3.40.50.300">
    <property type="entry name" value="P-loop containing nucleotide triphosphate hydrolases"/>
    <property type="match status" value="2"/>
</dbReference>
<protein>
    <submittedName>
        <fullName evidence="2">ATPase</fullName>
    </submittedName>
</protein>
<proteinExistence type="predicted"/>